<dbReference type="Proteomes" id="UP000823773">
    <property type="component" value="Unassembled WGS sequence"/>
</dbReference>
<evidence type="ECO:0000313" key="1">
    <source>
        <dbReference type="EMBL" id="MBP1872493.1"/>
    </source>
</evidence>
<organism evidence="1 2">
    <name type="scientific">Ensifer adhaerens</name>
    <name type="common">Sinorhizobium morelense</name>
    <dbReference type="NCBI Taxonomy" id="106592"/>
    <lineage>
        <taxon>Bacteria</taxon>
        <taxon>Pseudomonadati</taxon>
        <taxon>Pseudomonadota</taxon>
        <taxon>Alphaproteobacteria</taxon>
        <taxon>Hyphomicrobiales</taxon>
        <taxon>Rhizobiaceae</taxon>
        <taxon>Sinorhizobium/Ensifer group</taxon>
        <taxon>Ensifer</taxon>
    </lineage>
</organism>
<gene>
    <name evidence="1" type="ORF">J2Z19_002205</name>
</gene>
<comment type="caution">
    <text evidence="1">The sequence shown here is derived from an EMBL/GenBank/DDBJ whole genome shotgun (WGS) entry which is preliminary data.</text>
</comment>
<reference evidence="1" key="1">
    <citation type="submission" date="2021-03" db="EMBL/GenBank/DDBJ databases">
        <title>Genomic Encyclopedia of Type Strains, Phase IV (KMG-IV): sequencing the most valuable type-strain genomes for metagenomic binning, comparative biology and taxonomic classification.</title>
        <authorList>
            <person name="Goeker M."/>
        </authorList>
    </citation>
    <scope>NUCLEOTIDE SEQUENCE</scope>
    <source>
        <strain evidence="1">DSM 18131</strain>
    </source>
</reference>
<evidence type="ECO:0000313" key="2">
    <source>
        <dbReference type="Proteomes" id="UP000823773"/>
    </source>
</evidence>
<keyword evidence="2" id="KW-1185">Reference proteome</keyword>
<protein>
    <submittedName>
        <fullName evidence="1">Uncharacterized protein</fullName>
    </submittedName>
</protein>
<proteinExistence type="predicted"/>
<sequence>MGDRYTIETIHHTVYVAVNFAMHNDKVHDDRNNKLHIYFNI</sequence>
<name>A0ACC5SUK6_ENSAD</name>
<accession>A0ACC5SUK6</accession>
<dbReference type="EMBL" id="JAGGJR010000003">
    <property type="protein sequence ID" value="MBP1872493.1"/>
    <property type="molecule type" value="Genomic_DNA"/>
</dbReference>